<dbReference type="InParanoid" id="C4VBZ8"/>
<reference evidence="1 2" key="1">
    <citation type="journal article" date="2009" name="PLoS Pathog.">
        <title>Genomic analyses of the microsporidian Nosema ceranae, an emergent pathogen of honey bees.</title>
        <authorList>
            <person name="Cornman R.S."/>
            <person name="Chen Y.P."/>
            <person name="Schatz M.C."/>
            <person name="Street C."/>
            <person name="Zhao Y."/>
            <person name="Desany B."/>
            <person name="Egholm M."/>
            <person name="Hutchison S."/>
            <person name="Pettis J.S."/>
            <person name="Lipkin W.I."/>
            <person name="Evans J.D."/>
        </authorList>
    </citation>
    <scope>NUCLEOTIDE SEQUENCE [LARGE SCALE GENOMIC DNA]</scope>
    <source>
        <strain evidence="1 2">BRL01</strain>
    </source>
</reference>
<comment type="caution">
    <text evidence="1">The sequence shown here is derived from an EMBL/GenBank/DDBJ whole genome shotgun (WGS) entry which is preliminary data.</text>
</comment>
<evidence type="ECO:0000313" key="2">
    <source>
        <dbReference type="Proteomes" id="UP000009082"/>
    </source>
</evidence>
<proteinExistence type="predicted"/>
<gene>
    <name evidence="1" type="ORF">NCER_102419</name>
</gene>
<dbReference type="VEuPathDB" id="MicrosporidiaDB:NCER_102419"/>
<sequence length="187" mass="21639">MLVIIITILKLILASNNCDDHSTTEIIKEQIISLVCRKARNKDFFTLESAPKDLCSYVTRRKSVGINDISIVICHVYKDCKIYHTYTNTADKLDVNSPNLLNIFNFLKSFDVKRFFLGTNYCSFRYFTDEGGSYILTDFMNRLFARNGGPEFVFSKFYSNFINFHKNKNVLFVSLKIIEQDVCSLSI</sequence>
<name>C4VBZ8_VAIC1</name>
<organism evidence="1 2">
    <name type="scientific">Vairimorpha ceranae (strain BRL01)</name>
    <name type="common">Microsporidian parasite</name>
    <name type="synonym">Nosema ceranae</name>
    <dbReference type="NCBI Taxonomy" id="578460"/>
    <lineage>
        <taxon>Eukaryota</taxon>
        <taxon>Fungi</taxon>
        <taxon>Fungi incertae sedis</taxon>
        <taxon>Microsporidia</taxon>
        <taxon>Nosematidae</taxon>
        <taxon>Vairimorpha</taxon>
    </lineage>
</organism>
<accession>C4VBZ8</accession>
<dbReference type="HOGENOM" id="CLU_1448114_0_0_1"/>
<evidence type="ECO:0000313" key="1">
    <source>
        <dbReference type="EMBL" id="EEQ81254.1"/>
    </source>
</evidence>
<dbReference type="EMBL" id="ACOL01001340">
    <property type="protein sequence ID" value="EEQ81254.1"/>
    <property type="molecule type" value="Genomic_DNA"/>
</dbReference>
<dbReference type="AlphaFoldDB" id="C4VBZ8"/>
<protein>
    <submittedName>
        <fullName evidence="1">Uncharacterized protein</fullName>
    </submittedName>
</protein>
<dbReference type="Proteomes" id="UP000009082">
    <property type="component" value="Unassembled WGS sequence"/>
</dbReference>
<dbReference type="KEGG" id="nce:NCER_102419"/>